<evidence type="ECO:0000256" key="4">
    <source>
        <dbReference type="ARBA" id="ARBA00022801"/>
    </source>
</evidence>
<dbReference type="GO" id="GO:0046872">
    <property type="term" value="F:metal ion binding"/>
    <property type="evidence" value="ECO:0007669"/>
    <property type="project" value="UniProtKB-KW"/>
</dbReference>
<keyword evidence="3" id="KW-0479">Metal-binding</keyword>
<dbReference type="AlphaFoldDB" id="A0A149VEG7"/>
<evidence type="ECO:0000256" key="1">
    <source>
        <dbReference type="ARBA" id="ARBA00006336"/>
    </source>
</evidence>
<comment type="similarity">
    <text evidence="1">Belongs to the isochorismatase family.</text>
</comment>
<proteinExistence type="inferred from homology"/>
<dbReference type="Pfam" id="PF00857">
    <property type="entry name" value="Isochorismatase"/>
    <property type="match status" value="1"/>
</dbReference>
<evidence type="ECO:0000313" key="10">
    <source>
        <dbReference type="Proteomes" id="UP000075462"/>
    </source>
</evidence>
<reference evidence="9 10" key="1">
    <citation type="submission" date="2015-06" db="EMBL/GenBank/DDBJ databases">
        <title>Improved classification and identification of acetic acid bacteria using matrix-assisted laser desorption/ionization time-of-flight mass spectrometry; Gluconobacter nephelii and Gluconobacter uchimurae are later heterotypic synonyms of Gluconobacter japonicus and Gluconobacter oxydans, respectively.</title>
        <authorList>
            <person name="Li L."/>
            <person name="Cleenwerck I."/>
            <person name="De Vuyst L."/>
            <person name="Vandamme P."/>
        </authorList>
    </citation>
    <scope>NUCLEOTIDE SEQUENCE [LARGE SCALE GENOMIC DNA]</scope>
    <source>
        <strain evidence="9 10">LMG 1545</strain>
    </source>
</reference>
<evidence type="ECO:0000256" key="2">
    <source>
        <dbReference type="ARBA" id="ARBA00022642"/>
    </source>
</evidence>
<dbReference type="RefSeq" id="WP_062271539.1">
    <property type="nucleotide sequence ID" value="NZ_LIAA01000010.1"/>
</dbReference>
<evidence type="ECO:0000256" key="7">
    <source>
        <dbReference type="ARBA" id="ARBA00043224"/>
    </source>
</evidence>
<evidence type="ECO:0000256" key="3">
    <source>
        <dbReference type="ARBA" id="ARBA00022723"/>
    </source>
</evidence>
<comment type="pathway">
    <text evidence="5">Cofactor biosynthesis; nicotinate biosynthesis; nicotinate from nicotinamide: step 1/1.</text>
</comment>
<dbReference type="Proteomes" id="UP000075462">
    <property type="component" value="Unassembled WGS sequence"/>
</dbReference>
<organism evidence="9 10">
    <name type="scientific">Acetobacter cerevisiae</name>
    <dbReference type="NCBI Taxonomy" id="178900"/>
    <lineage>
        <taxon>Bacteria</taxon>
        <taxon>Pseudomonadati</taxon>
        <taxon>Pseudomonadota</taxon>
        <taxon>Alphaproteobacteria</taxon>
        <taxon>Acetobacterales</taxon>
        <taxon>Acetobacteraceae</taxon>
        <taxon>Acetobacter</taxon>
    </lineage>
</organism>
<evidence type="ECO:0000256" key="6">
    <source>
        <dbReference type="ARBA" id="ARBA00039017"/>
    </source>
</evidence>
<sequence length="213" mass="22127">MTSGSHPLLHTSAPDSTSLIPSPSDALLIIDVQNDFLPGGALAVPEGDAILPVIGKLLRLPFGLIVTSQDWHPAQHISFKTATPAGDWPPHCIAHTQGAALAADLTLPPNTLAVFKGTQADKDSYSAFGGRDAQGTSLATLLQHHGIARVFVCGLALDYCVQASARDACTAGFQTVVITDACRGIASDLTPTLTRLQDAGVTLCSSAPLMPRL</sequence>
<keyword evidence="2" id="KW-0662">Pyridine nucleotide biosynthesis</keyword>
<name>A0A149VEG7_9PROT</name>
<dbReference type="InterPro" id="IPR036380">
    <property type="entry name" value="Isochorismatase-like_sf"/>
</dbReference>
<dbReference type="GO" id="GO:0008936">
    <property type="term" value="F:nicotinamidase activity"/>
    <property type="evidence" value="ECO:0007669"/>
    <property type="project" value="UniProtKB-EC"/>
</dbReference>
<dbReference type="PANTHER" id="PTHR11080:SF2">
    <property type="entry name" value="LD05707P"/>
    <property type="match status" value="1"/>
</dbReference>
<dbReference type="EMBL" id="LIAA01000010">
    <property type="protein sequence ID" value="KXV78492.1"/>
    <property type="molecule type" value="Genomic_DNA"/>
</dbReference>
<evidence type="ECO:0000256" key="5">
    <source>
        <dbReference type="ARBA" id="ARBA00037900"/>
    </source>
</evidence>
<dbReference type="InterPro" id="IPR052347">
    <property type="entry name" value="Isochorismatase_Nicotinamidase"/>
</dbReference>
<dbReference type="GO" id="GO:0019363">
    <property type="term" value="P:pyridine nucleotide biosynthetic process"/>
    <property type="evidence" value="ECO:0007669"/>
    <property type="project" value="UniProtKB-KW"/>
</dbReference>
<dbReference type="CDD" id="cd01011">
    <property type="entry name" value="nicotinamidase"/>
    <property type="match status" value="1"/>
</dbReference>
<evidence type="ECO:0000259" key="8">
    <source>
        <dbReference type="Pfam" id="PF00857"/>
    </source>
</evidence>
<accession>A0A149VEG7</accession>
<dbReference type="OrthoDB" id="9791276at2"/>
<dbReference type="EC" id="3.5.1.19" evidence="6"/>
<dbReference type="SUPFAM" id="SSF52499">
    <property type="entry name" value="Isochorismatase-like hydrolases"/>
    <property type="match status" value="1"/>
</dbReference>
<dbReference type="Gene3D" id="3.40.50.850">
    <property type="entry name" value="Isochorismatase-like"/>
    <property type="match status" value="1"/>
</dbReference>
<evidence type="ECO:0000313" key="9">
    <source>
        <dbReference type="EMBL" id="KXV78492.1"/>
    </source>
</evidence>
<gene>
    <name evidence="9" type="ORF">AD954_02500</name>
</gene>
<protein>
    <recommendedName>
        <fullName evidence="6">nicotinamidase</fullName>
        <ecNumber evidence="6">3.5.1.19</ecNumber>
    </recommendedName>
    <alternativeName>
        <fullName evidence="7">Nicotinamide deamidase</fullName>
    </alternativeName>
</protein>
<comment type="caution">
    <text evidence="9">The sequence shown here is derived from an EMBL/GenBank/DDBJ whole genome shotgun (WGS) entry which is preliminary data.</text>
</comment>
<feature type="domain" description="Isochorismatase-like" evidence="8">
    <location>
        <begin position="26"/>
        <end position="205"/>
    </location>
</feature>
<keyword evidence="4" id="KW-0378">Hydrolase</keyword>
<dbReference type="PATRIC" id="fig|178900.7.peg.205"/>
<dbReference type="InterPro" id="IPR000868">
    <property type="entry name" value="Isochorismatase-like_dom"/>
</dbReference>
<dbReference type="PANTHER" id="PTHR11080">
    <property type="entry name" value="PYRAZINAMIDASE/NICOTINAMIDASE"/>
    <property type="match status" value="1"/>
</dbReference>